<keyword evidence="1" id="KW-0812">Transmembrane</keyword>
<dbReference type="EMBL" id="JRKL02000122">
    <property type="protein sequence ID" value="KAF3974838.1"/>
    <property type="molecule type" value="Genomic_DNA"/>
</dbReference>
<dbReference type="Gene3D" id="3.80.10.10">
    <property type="entry name" value="Ribonuclease Inhibitor"/>
    <property type="match status" value="1"/>
</dbReference>
<evidence type="ECO:0000256" key="1">
    <source>
        <dbReference type="ARBA" id="ARBA00022692"/>
    </source>
</evidence>
<keyword evidence="3" id="KW-1133">Transmembrane helix</keyword>
<keyword evidence="4" id="KW-0472">Membrane</keyword>
<dbReference type="InterPro" id="IPR011009">
    <property type="entry name" value="Kinase-like_dom_sf"/>
</dbReference>
<organism evidence="8 9">
    <name type="scientific">Castanea mollissima</name>
    <name type="common">Chinese chestnut</name>
    <dbReference type="NCBI Taxonomy" id="60419"/>
    <lineage>
        <taxon>Eukaryota</taxon>
        <taxon>Viridiplantae</taxon>
        <taxon>Streptophyta</taxon>
        <taxon>Embryophyta</taxon>
        <taxon>Tracheophyta</taxon>
        <taxon>Spermatophyta</taxon>
        <taxon>Magnoliopsida</taxon>
        <taxon>eudicotyledons</taxon>
        <taxon>Gunneridae</taxon>
        <taxon>Pentapetalae</taxon>
        <taxon>rosids</taxon>
        <taxon>fabids</taxon>
        <taxon>Fagales</taxon>
        <taxon>Fagaceae</taxon>
        <taxon>Castanea</taxon>
    </lineage>
</organism>
<reference evidence="8" key="1">
    <citation type="submission" date="2020-03" db="EMBL/GenBank/DDBJ databases">
        <title>Castanea mollissima Vanexum genome sequencing.</title>
        <authorList>
            <person name="Staton M."/>
        </authorList>
    </citation>
    <scope>NUCLEOTIDE SEQUENCE</scope>
    <source>
        <tissue evidence="8">Leaf</tissue>
    </source>
</reference>
<feature type="domain" description="Protein kinase" evidence="7">
    <location>
        <begin position="231"/>
        <end position="511"/>
    </location>
</feature>
<evidence type="ECO:0000256" key="2">
    <source>
        <dbReference type="ARBA" id="ARBA00022729"/>
    </source>
</evidence>
<dbReference type="PANTHER" id="PTHR46084">
    <property type="entry name" value="PROTEIN MALE DISCOVERER 2"/>
    <property type="match status" value="1"/>
</dbReference>
<dbReference type="Proteomes" id="UP000737018">
    <property type="component" value="Unassembled WGS sequence"/>
</dbReference>
<dbReference type="InterPro" id="IPR001245">
    <property type="entry name" value="Ser-Thr/Tyr_kinase_cat_dom"/>
</dbReference>
<dbReference type="InterPro" id="IPR032675">
    <property type="entry name" value="LRR_dom_sf"/>
</dbReference>
<evidence type="ECO:0000313" key="8">
    <source>
        <dbReference type="EMBL" id="KAF3974838.1"/>
    </source>
</evidence>
<dbReference type="AlphaFoldDB" id="A0A8J4RWY9"/>
<dbReference type="PANTHER" id="PTHR46084:SF19">
    <property type="entry name" value="PROTEIN KINASE DOMAIN-CONTAINING PROTEIN"/>
    <property type="match status" value="1"/>
</dbReference>
<keyword evidence="9" id="KW-1185">Reference proteome</keyword>
<gene>
    <name evidence="8" type="ORF">CMV_001854</name>
</gene>
<dbReference type="PROSITE" id="PS50011">
    <property type="entry name" value="PROTEIN_KINASE_DOM"/>
    <property type="match status" value="1"/>
</dbReference>
<comment type="caution">
    <text evidence="8">The sequence shown here is derived from an EMBL/GenBank/DDBJ whole genome shotgun (WGS) entry which is preliminary data.</text>
</comment>
<evidence type="ECO:0000256" key="5">
    <source>
        <dbReference type="ARBA" id="ARBA00046288"/>
    </source>
</evidence>
<dbReference type="Gene3D" id="1.10.510.10">
    <property type="entry name" value="Transferase(Phosphotransferase) domain 1"/>
    <property type="match status" value="1"/>
</dbReference>
<evidence type="ECO:0000313" key="9">
    <source>
        <dbReference type="Proteomes" id="UP000737018"/>
    </source>
</evidence>
<evidence type="ECO:0000256" key="4">
    <source>
        <dbReference type="ARBA" id="ARBA00023136"/>
    </source>
</evidence>
<keyword evidence="2" id="KW-0732">Signal</keyword>
<dbReference type="InterPro" id="IPR000719">
    <property type="entry name" value="Prot_kinase_dom"/>
</dbReference>
<evidence type="ECO:0000256" key="6">
    <source>
        <dbReference type="SAM" id="MobiDB-lite"/>
    </source>
</evidence>
<proteinExistence type="predicted"/>
<dbReference type="GO" id="GO:0005524">
    <property type="term" value="F:ATP binding"/>
    <property type="evidence" value="ECO:0007669"/>
    <property type="project" value="InterPro"/>
</dbReference>
<dbReference type="SUPFAM" id="SSF56112">
    <property type="entry name" value="Protein kinase-like (PK-like)"/>
    <property type="match status" value="1"/>
</dbReference>
<feature type="compositionally biased region" description="Polar residues" evidence="6">
    <location>
        <begin position="137"/>
        <end position="146"/>
    </location>
</feature>
<feature type="region of interest" description="Disordered" evidence="6">
    <location>
        <begin position="123"/>
        <end position="153"/>
    </location>
</feature>
<comment type="subcellular location">
    <subcellularLocation>
        <location evidence="5">Endomembrane system</location>
        <topology evidence="5">Single-pass type I membrane protein</topology>
    </subcellularLocation>
</comment>
<sequence length="529" mass="58920">MLPLLDGILFCRNISGSFLRGYLAQELGQLAYLQELLMVCRILHGNNLIGIIPKEMAYFSSDIRGKYTSSANITGFCRSSQLQVADFSYNFLVGSIPKCLEHLPRSSFQGNCLQNKDPKQRLTVQCSGAPPSKSHPGPNSNHQPTDNIPKHQGASKPTWLLALEIATGTMVGSLFRVGIITALQKLNGKSSIIMPWKKSASGKDHMTVYIDSEILKDVVRYGRQDLEVACEDFSNIIGSSPDSVVYKGTMKSGPDIAVISLCIKEEHWTGYLELYFQREVADLARLNHENTGKLLGYCKESTPFTRMLVFEYASNGTLYEYLHYGEGCQFSWTMRMKIIIGIARGLKYLHTELEPPFTISELNSSAIYLTEDFSPKLVDFESWKTILARSEKISGAIGNQGAICVLPNSLEARHLDVQGNVYAFGVLMLEIISGRPPCCREKGCLVDWAKEYLDLPEVMSYVVDPELKHFRFEDLKVVCEVVNLCINPDSSKQLSMKELCTMLESGIDTSISVDFKSSSLAWAELALSS</sequence>
<dbReference type="FunFam" id="3.30.200.20:FF:000489">
    <property type="entry name" value="Inactive receptor-like serine/threonine-protein kinase"/>
    <property type="match status" value="1"/>
</dbReference>
<dbReference type="GO" id="GO:0012505">
    <property type="term" value="C:endomembrane system"/>
    <property type="evidence" value="ECO:0007669"/>
    <property type="project" value="UniProtKB-SubCell"/>
</dbReference>
<dbReference type="Pfam" id="PF07714">
    <property type="entry name" value="PK_Tyr_Ser-Thr"/>
    <property type="match status" value="1"/>
</dbReference>
<dbReference type="OrthoDB" id="676979at2759"/>
<name>A0A8J4RWY9_9ROSI</name>
<evidence type="ECO:0000256" key="3">
    <source>
        <dbReference type="ARBA" id="ARBA00022989"/>
    </source>
</evidence>
<protein>
    <recommendedName>
        <fullName evidence="7">Protein kinase domain-containing protein</fullName>
    </recommendedName>
</protein>
<dbReference type="Gene3D" id="3.30.200.20">
    <property type="entry name" value="Phosphorylase Kinase, domain 1"/>
    <property type="match status" value="1"/>
</dbReference>
<evidence type="ECO:0000259" key="7">
    <source>
        <dbReference type="PROSITE" id="PS50011"/>
    </source>
</evidence>
<accession>A0A8J4RWY9</accession>
<dbReference type="GO" id="GO:0004672">
    <property type="term" value="F:protein kinase activity"/>
    <property type="evidence" value="ECO:0007669"/>
    <property type="project" value="InterPro"/>
</dbReference>